<dbReference type="InterPro" id="IPR001547">
    <property type="entry name" value="Glyco_hydro_5"/>
</dbReference>
<dbReference type="InterPro" id="IPR018087">
    <property type="entry name" value="Glyco_hydro_5_CS"/>
</dbReference>
<organism evidence="5 6">
    <name type="scientific">Lentiprolixibacter aurantiacus</name>
    <dbReference type="NCBI Taxonomy" id="2993939"/>
    <lineage>
        <taxon>Bacteria</taxon>
        <taxon>Pseudomonadati</taxon>
        <taxon>Bacteroidota</taxon>
        <taxon>Flavobacteriia</taxon>
        <taxon>Flavobacteriales</taxon>
        <taxon>Flavobacteriaceae</taxon>
        <taxon>Lentiprolixibacter</taxon>
    </lineage>
</organism>
<dbReference type="PROSITE" id="PS00659">
    <property type="entry name" value="GLYCOSYL_HYDROL_F5"/>
    <property type="match status" value="1"/>
</dbReference>
<evidence type="ECO:0000313" key="5">
    <source>
        <dbReference type="EMBL" id="MCX2718650.1"/>
    </source>
</evidence>
<dbReference type="InterPro" id="IPR050386">
    <property type="entry name" value="Glycosyl_hydrolase_5"/>
</dbReference>
<dbReference type="PANTHER" id="PTHR31297:SF13">
    <property type="entry name" value="PUTATIVE-RELATED"/>
    <property type="match status" value="1"/>
</dbReference>
<feature type="domain" description="Glycoside hydrolase family 5" evidence="4">
    <location>
        <begin position="90"/>
        <end position="330"/>
    </location>
</feature>
<dbReference type="AlphaFoldDB" id="A0AAE3SMN8"/>
<dbReference type="GO" id="GO:0008422">
    <property type="term" value="F:beta-glucosidase activity"/>
    <property type="evidence" value="ECO:0007669"/>
    <property type="project" value="TreeGrafter"/>
</dbReference>
<gene>
    <name evidence="5" type="ORF">OO016_03450</name>
</gene>
<dbReference type="Proteomes" id="UP001207116">
    <property type="component" value="Unassembled WGS sequence"/>
</dbReference>
<protein>
    <submittedName>
        <fullName evidence="5">Cellulase family glycosylhydrolase</fullName>
    </submittedName>
</protein>
<dbReference type="EMBL" id="JAPFQP010000001">
    <property type="protein sequence ID" value="MCX2718650.1"/>
    <property type="molecule type" value="Genomic_DNA"/>
</dbReference>
<keyword evidence="2 3" id="KW-0326">Glycosidase</keyword>
<dbReference type="GO" id="GO:0009251">
    <property type="term" value="P:glucan catabolic process"/>
    <property type="evidence" value="ECO:0007669"/>
    <property type="project" value="TreeGrafter"/>
</dbReference>
<keyword evidence="1 3" id="KW-0378">Hydrolase</keyword>
<sequence>MKSKIWVYLLLIWIPFSCQKAEKKYVHVEGKDIYSPEDELLHLKGVNLGHWLLPEGYMFKLRNTNSPRKIDQAIRELIGNSATTAFWDAFLENYITEEDIKWLSEAGANIIRLPFDYRLLTNDDFLGRDMHGFKYIDRAVAWCEKYNIYVLLDMHGAPGGQTGDNIDNSDGYPWLMVDEGMKQKVTAIWQEIAERYADNTTIIGYNLLNEPIPHYFEADSLKHNLEPLYKRITKAIREVDQNHIVFLGGAVWETDFSVFSEPFDDKLAYTFHKYWMPPEQKEIQEYVDFREKYNVPLLMGESGENDDGWVRDFRELLDKNGIHWTFWPYKKMDNTRGPMNFDKPEGYDAFVQYAEGDRSTFGKIRDLKDSIGVTDPKQIVDVLNHYVENSRFENCYPNKGYCEALVFTGY</sequence>
<dbReference type="Gene3D" id="3.20.20.80">
    <property type="entry name" value="Glycosidases"/>
    <property type="match status" value="1"/>
</dbReference>
<evidence type="ECO:0000313" key="6">
    <source>
        <dbReference type="Proteomes" id="UP001207116"/>
    </source>
</evidence>
<dbReference type="SUPFAM" id="SSF51445">
    <property type="entry name" value="(Trans)glycosidases"/>
    <property type="match status" value="1"/>
</dbReference>
<dbReference type="PANTHER" id="PTHR31297">
    <property type="entry name" value="GLUCAN ENDO-1,6-BETA-GLUCOSIDASE B"/>
    <property type="match status" value="1"/>
</dbReference>
<dbReference type="RefSeq" id="WP_266010862.1">
    <property type="nucleotide sequence ID" value="NZ_JAPFQP010000001.1"/>
</dbReference>
<comment type="similarity">
    <text evidence="3">Belongs to the glycosyl hydrolase 5 (cellulase A) family.</text>
</comment>
<keyword evidence="6" id="KW-1185">Reference proteome</keyword>
<evidence type="ECO:0000256" key="1">
    <source>
        <dbReference type="ARBA" id="ARBA00022801"/>
    </source>
</evidence>
<proteinExistence type="inferred from homology"/>
<reference evidence="5" key="1">
    <citation type="submission" date="2022-11" db="EMBL/GenBank/DDBJ databases">
        <title>The characterization of three novel Bacteroidetes species and genomic analysis of their roles in tidal elemental geochemical cycles.</title>
        <authorList>
            <person name="Ma K.-J."/>
        </authorList>
    </citation>
    <scope>NUCLEOTIDE SEQUENCE</scope>
    <source>
        <strain evidence="5">M415</strain>
    </source>
</reference>
<comment type="caution">
    <text evidence="5">The sequence shown here is derived from an EMBL/GenBank/DDBJ whole genome shotgun (WGS) entry which is preliminary data.</text>
</comment>
<evidence type="ECO:0000256" key="2">
    <source>
        <dbReference type="ARBA" id="ARBA00023295"/>
    </source>
</evidence>
<accession>A0AAE3SMN8</accession>
<dbReference type="Pfam" id="PF00150">
    <property type="entry name" value="Cellulase"/>
    <property type="match status" value="1"/>
</dbReference>
<name>A0AAE3SMN8_9FLAO</name>
<dbReference type="GO" id="GO:0009986">
    <property type="term" value="C:cell surface"/>
    <property type="evidence" value="ECO:0007669"/>
    <property type="project" value="TreeGrafter"/>
</dbReference>
<dbReference type="GO" id="GO:0005576">
    <property type="term" value="C:extracellular region"/>
    <property type="evidence" value="ECO:0007669"/>
    <property type="project" value="TreeGrafter"/>
</dbReference>
<dbReference type="InterPro" id="IPR017853">
    <property type="entry name" value="GH"/>
</dbReference>
<evidence type="ECO:0000256" key="3">
    <source>
        <dbReference type="RuleBase" id="RU361153"/>
    </source>
</evidence>
<evidence type="ECO:0000259" key="4">
    <source>
        <dbReference type="Pfam" id="PF00150"/>
    </source>
</evidence>